<evidence type="ECO:0000259" key="1">
    <source>
        <dbReference type="PROSITE" id="PS51725"/>
    </source>
</evidence>
<dbReference type="Gene3D" id="3.30.70.100">
    <property type="match status" value="1"/>
</dbReference>
<sequence>MIIVKGEFPIKAQCREQAVALVRALADAARAEDGCLSYEVYLPIDHADVIVVWQQWRSVTALETHFESDHLDAFLDAIPDLIAGDVTSVRFDVRDIDGDIDDNEVPCSPVMFGDEVTLH</sequence>
<dbReference type="SUPFAM" id="SSF54909">
    <property type="entry name" value="Dimeric alpha+beta barrel"/>
    <property type="match status" value="1"/>
</dbReference>
<keyword evidence="2" id="KW-0560">Oxidoreductase</keyword>
<dbReference type="PANTHER" id="PTHR33336:SF15">
    <property type="entry name" value="ABM DOMAIN-CONTAINING PROTEIN"/>
    <property type="match status" value="1"/>
</dbReference>
<protein>
    <submittedName>
        <fullName evidence="2">Quinol monooxygenase</fullName>
        <ecNumber evidence="2">1.-.-.-</ecNumber>
    </submittedName>
</protein>
<feature type="domain" description="ABM" evidence="1">
    <location>
        <begin position="2"/>
        <end position="91"/>
    </location>
</feature>
<evidence type="ECO:0000313" key="3">
    <source>
        <dbReference type="Proteomes" id="UP001562065"/>
    </source>
</evidence>
<dbReference type="PANTHER" id="PTHR33336">
    <property type="entry name" value="QUINOL MONOOXYGENASE YGIN-RELATED"/>
    <property type="match status" value="1"/>
</dbReference>
<keyword evidence="2" id="KW-0503">Monooxygenase</keyword>
<proteinExistence type="predicted"/>
<keyword evidence="3" id="KW-1185">Reference proteome</keyword>
<dbReference type="InterPro" id="IPR011008">
    <property type="entry name" value="Dimeric_a/b-barrel"/>
</dbReference>
<dbReference type="Pfam" id="PF03992">
    <property type="entry name" value="ABM"/>
    <property type="match status" value="1"/>
</dbReference>
<dbReference type="GO" id="GO:0004497">
    <property type="term" value="F:monooxygenase activity"/>
    <property type="evidence" value="ECO:0007669"/>
    <property type="project" value="UniProtKB-KW"/>
</dbReference>
<organism evidence="2 3">
    <name type="scientific">Isoalcanivorax beigongshangi</name>
    <dbReference type="NCBI Taxonomy" id="3238810"/>
    <lineage>
        <taxon>Bacteria</taxon>
        <taxon>Pseudomonadati</taxon>
        <taxon>Pseudomonadota</taxon>
        <taxon>Gammaproteobacteria</taxon>
        <taxon>Oceanospirillales</taxon>
        <taxon>Alcanivoracaceae</taxon>
        <taxon>Isoalcanivorax</taxon>
    </lineage>
</organism>
<dbReference type="PROSITE" id="PS51725">
    <property type="entry name" value="ABM"/>
    <property type="match status" value="1"/>
</dbReference>
<reference evidence="2 3" key="1">
    <citation type="submission" date="2024-07" db="EMBL/GenBank/DDBJ databases">
        <authorList>
            <person name="Ren Q."/>
        </authorList>
    </citation>
    <scope>NUCLEOTIDE SEQUENCE [LARGE SCALE GENOMIC DNA]</scope>
    <source>
        <strain evidence="2 3">REN37</strain>
    </source>
</reference>
<dbReference type="RefSeq" id="WP_369456406.1">
    <property type="nucleotide sequence ID" value="NZ_JBGCUO010000003.1"/>
</dbReference>
<evidence type="ECO:0000313" key="2">
    <source>
        <dbReference type="EMBL" id="MEY1663133.1"/>
    </source>
</evidence>
<accession>A0ABV4AMR0</accession>
<dbReference type="EMBL" id="JBGCUO010000003">
    <property type="protein sequence ID" value="MEY1663133.1"/>
    <property type="molecule type" value="Genomic_DNA"/>
</dbReference>
<name>A0ABV4AMR0_9GAMM</name>
<gene>
    <name evidence="2" type="ORF">AB5I84_13300</name>
</gene>
<dbReference type="Proteomes" id="UP001562065">
    <property type="component" value="Unassembled WGS sequence"/>
</dbReference>
<dbReference type="EC" id="1.-.-.-" evidence="2"/>
<dbReference type="InterPro" id="IPR050744">
    <property type="entry name" value="AI-2_Isomerase_LsrG"/>
</dbReference>
<dbReference type="InterPro" id="IPR007138">
    <property type="entry name" value="ABM_dom"/>
</dbReference>
<comment type="caution">
    <text evidence="2">The sequence shown here is derived from an EMBL/GenBank/DDBJ whole genome shotgun (WGS) entry which is preliminary data.</text>
</comment>